<keyword evidence="6 9" id="KW-0731">Sigma factor</keyword>
<feature type="compositionally biased region" description="Basic and acidic residues" evidence="10">
    <location>
        <begin position="48"/>
        <end position="61"/>
    </location>
</feature>
<comment type="caution">
    <text evidence="13">The sequence shown here is derived from an EMBL/GenBank/DDBJ whole genome shotgun (WGS) entry which is preliminary data.</text>
</comment>
<comment type="similarity">
    <text evidence="1 9">Belongs to the sigma-54 factor family.</text>
</comment>
<evidence type="ECO:0000256" key="3">
    <source>
        <dbReference type="ARBA" id="ARBA00022679"/>
    </source>
</evidence>
<dbReference type="Pfam" id="PF00309">
    <property type="entry name" value="Sigma54_AID"/>
    <property type="match status" value="1"/>
</dbReference>
<gene>
    <name evidence="13" type="ORF">ABNW52_15430</name>
</gene>
<feature type="region of interest" description="Disordered" evidence="10">
    <location>
        <begin position="48"/>
        <end position="113"/>
    </location>
</feature>
<organism evidence="13 14">
    <name type="scientific">Vogesella oryzagri</name>
    <dbReference type="NCBI Taxonomy" id="3160864"/>
    <lineage>
        <taxon>Bacteria</taxon>
        <taxon>Pseudomonadati</taxon>
        <taxon>Pseudomonadota</taxon>
        <taxon>Betaproteobacteria</taxon>
        <taxon>Neisseriales</taxon>
        <taxon>Chromobacteriaceae</taxon>
        <taxon>Vogesella</taxon>
    </lineage>
</organism>
<keyword evidence="14" id="KW-1185">Reference proteome</keyword>
<evidence type="ECO:0000256" key="5">
    <source>
        <dbReference type="ARBA" id="ARBA00023015"/>
    </source>
</evidence>
<feature type="compositionally biased region" description="Low complexity" evidence="10">
    <location>
        <begin position="66"/>
        <end position="77"/>
    </location>
</feature>
<evidence type="ECO:0000256" key="4">
    <source>
        <dbReference type="ARBA" id="ARBA00022695"/>
    </source>
</evidence>
<dbReference type="InterPro" id="IPR007634">
    <property type="entry name" value="RNA_pol_sigma_54_DNA-bd"/>
</dbReference>
<dbReference type="NCBIfam" id="TIGR02395">
    <property type="entry name" value="rpoN_sigma"/>
    <property type="match status" value="1"/>
</dbReference>
<keyword evidence="7 9" id="KW-0238">DNA-binding</keyword>
<dbReference type="Pfam" id="PF04963">
    <property type="entry name" value="Sigma54_CBD"/>
    <property type="match status" value="1"/>
</dbReference>
<dbReference type="InterPro" id="IPR000394">
    <property type="entry name" value="RNA_pol_sigma_54"/>
</dbReference>
<feature type="domain" description="RNA polymerase sigma factor 54 DNA-binding" evidence="11">
    <location>
        <begin position="315"/>
        <end position="470"/>
    </location>
</feature>
<evidence type="ECO:0000256" key="10">
    <source>
        <dbReference type="SAM" id="MobiDB-lite"/>
    </source>
</evidence>
<dbReference type="PROSITE" id="PS00718">
    <property type="entry name" value="SIGMA54_2"/>
    <property type="match status" value="1"/>
</dbReference>
<keyword evidence="8 9" id="KW-0804">Transcription</keyword>
<evidence type="ECO:0000256" key="7">
    <source>
        <dbReference type="ARBA" id="ARBA00023125"/>
    </source>
</evidence>
<evidence type="ECO:0000256" key="8">
    <source>
        <dbReference type="ARBA" id="ARBA00023163"/>
    </source>
</evidence>
<dbReference type="InterPro" id="IPR007046">
    <property type="entry name" value="RNA_pol_sigma_54_core-bd"/>
</dbReference>
<name>A0ABV1MAL0_9NEIS</name>
<dbReference type="PRINTS" id="PR00045">
    <property type="entry name" value="SIGMA54FCT"/>
</dbReference>
<dbReference type="PIRSF" id="PIRSF000774">
    <property type="entry name" value="RpoN"/>
    <property type="match status" value="1"/>
</dbReference>
<keyword evidence="3 9" id="KW-0808">Transferase</keyword>
<dbReference type="PANTHER" id="PTHR32248">
    <property type="entry name" value="RNA POLYMERASE SIGMA-54 FACTOR"/>
    <property type="match status" value="1"/>
</dbReference>
<evidence type="ECO:0000256" key="6">
    <source>
        <dbReference type="ARBA" id="ARBA00023082"/>
    </source>
</evidence>
<evidence type="ECO:0000259" key="11">
    <source>
        <dbReference type="Pfam" id="PF04552"/>
    </source>
</evidence>
<keyword evidence="5 9" id="KW-0805">Transcription regulation</keyword>
<evidence type="ECO:0000256" key="1">
    <source>
        <dbReference type="ARBA" id="ARBA00008798"/>
    </source>
</evidence>
<dbReference type="NCBIfam" id="NF004595">
    <property type="entry name" value="PRK05932.1-2"/>
    <property type="match status" value="1"/>
</dbReference>
<dbReference type="PANTHER" id="PTHR32248:SF4">
    <property type="entry name" value="RNA POLYMERASE SIGMA-54 FACTOR"/>
    <property type="match status" value="1"/>
</dbReference>
<evidence type="ECO:0000256" key="9">
    <source>
        <dbReference type="PIRNR" id="PIRNR000774"/>
    </source>
</evidence>
<dbReference type="InterPro" id="IPR038709">
    <property type="entry name" value="RpoN_core-bd_sf"/>
</dbReference>
<accession>A0ABV1MAL0</accession>
<keyword evidence="4 9" id="KW-0548">Nucleotidyltransferase</keyword>
<protein>
    <recommendedName>
        <fullName evidence="9">RNA polymerase sigma-54 factor</fullName>
    </recommendedName>
</protein>
<comment type="function">
    <text evidence="9">Sigma factors are initiation factors that promote the attachment of RNA polymerase to specific initiation sites and are then released.</text>
</comment>
<dbReference type="Pfam" id="PF04552">
    <property type="entry name" value="Sigma54_DBD"/>
    <property type="match status" value="1"/>
</dbReference>
<dbReference type="Proteomes" id="UP001433638">
    <property type="component" value="Unassembled WGS sequence"/>
</dbReference>
<sequence>MKQSLQLKVSQQLTLTPQLQQSIKLLQMSTLDLSTELERYLLENPLLERADGDSQSEHEPAEAQVSNEASSDSSSTEDSPRERDEMELGDWGSGGGGSGRDDDDEFDPILNTPCRPTLREHLAAQIGEMPLSRRDSALLTLLIEELDEDGYLTTPLDEFAASLPLELDVDTDELEYLRKLLLQFEPVGIGSRQLAEFLQLQLAALPTSTPSRELATTLVREHLALLGNRDFVRLKKLLNVGEAELRAAHQLISTLRPRPTSGFDQGETHYVVPDIHVVRRRGRWVAQLNRSVLPKLQVNQLYAGMLQQRDSSHNLSGQLQEARWLVKNIQQRFDTILKVSEAIVDRQQAFFEHGEVAMRSLILRDIADELGLHESTISRVTTQKYLLCSRGLFELKYFFGNALETDSGGECSATAIKAHIRQIIDAEDSKKPLSDSAIADRLTAQGIQVARRTVAKYREAMQIPPVNLRKAL</sequence>
<evidence type="ECO:0000313" key="13">
    <source>
        <dbReference type="EMBL" id="MEQ6292004.1"/>
    </source>
</evidence>
<dbReference type="NCBIfam" id="NF009118">
    <property type="entry name" value="PRK12469.1"/>
    <property type="match status" value="1"/>
</dbReference>
<dbReference type="RefSeq" id="WP_349589648.1">
    <property type="nucleotide sequence ID" value="NZ_JBEFLD010000008.1"/>
</dbReference>
<dbReference type="PROSITE" id="PS50044">
    <property type="entry name" value="SIGMA54_3"/>
    <property type="match status" value="1"/>
</dbReference>
<reference evidence="13" key="1">
    <citation type="submission" date="2024-06" db="EMBL/GenBank/DDBJ databases">
        <title>Genome sequence of Vogesella sp. MAHUQ-64.</title>
        <authorList>
            <person name="Huq M.A."/>
        </authorList>
    </citation>
    <scope>NUCLEOTIDE SEQUENCE</scope>
    <source>
        <strain evidence="13">MAHUQ-64</strain>
    </source>
</reference>
<evidence type="ECO:0000313" key="14">
    <source>
        <dbReference type="Proteomes" id="UP001433638"/>
    </source>
</evidence>
<dbReference type="EMBL" id="JBEFLD010000008">
    <property type="protein sequence ID" value="MEQ6292004.1"/>
    <property type="molecule type" value="Genomic_DNA"/>
</dbReference>
<dbReference type="Gene3D" id="1.10.10.1330">
    <property type="entry name" value="RNA polymerase sigma-54 factor, core-binding domain"/>
    <property type="match status" value="1"/>
</dbReference>
<evidence type="ECO:0000256" key="2">
    <source>
        <dbReference type="ARBA" id="ARBA00022478"/>
    </source>
</evidence>
<feature type="domain" description="RNA polymerase sigma factor 54 core-binding" evidence="12">
    <location>
        <begin position="115"/>
        <end position="302"/>
    </location>
</feature>
<evidence type="ECO:0000259" key="12">
    <source>
        <dbReference type="Pfam" id="PF04963"/>
    </source>
</evidence>
<keyword evidence="2 9" id="KW-0240">DNA-directed RNA polymerase</keyword>
<dbReference type="Gene3D" id="1.10.10.60">
    <property type="entry name" value="Homeodomain-like"/>
    <property type="match status" value="1"/>
</dbReference>
<dbReference type="GO" id="GO:0003899">
    <property type="term" value="F:DNA-directed RNA polymerase activity"/>
    <property type="evidence" value="ECO:0007669"/>
    <property type="project" value="UniProtKB-EC"/>
</dbReference>
<dbReference type="NCBIfam" id="NF004598">
    <property type="entry name" value="PRK05932.1-5"/>
    <property type="match status" value="1"/>
</dbReference>
<proteinExistence type="inferred from homology"/>